<dbReference type="EMBL" id="JACXBF010000527">
    <property type="protein sequence ID" value="MBD2802582.1"/>
    <property type="molecule type" value="Genomic_DNA"/>
</dbReference>
<dbReference type="SUPFAM" id="SSF69349">
    <property type="entry name" value="Phage fibre proteins"/>
    <property type="match status" value="1"/>
</dbReference>
<dbReference type="InterPro" id="IPR006531">
    <property type="entry name" value="Gp5/Vgr_OB"/>
</dbReference>
<dbReference type="Gene3D" id="4.10.220.110">
    <property type="match status" value="1"/>
</dbReference>
<dbReference type="SUPFAM" id="SSF69279">
    <property type="entry name" value="Phage tail proteins"/>
    <property type="match status" value="2"/>
</dbReference>
<dbReference type="NCBIfam" id="TIGR03361">
    <property type="entry name" value="VI_Rhs_Vgr"/>
    <property type="match status" value="1"/>
</dbReference>
<dbReference type="Pfam" id="PF04717">
    <property type="entry name" value="Phage_base_V"/>
    <property type="match status" value="1"/>
</dbReference>
<dbReference type="NCBIfam" id="TIGR01646">
    <property type="entry name" value="vgr_GE"/>
    <property type="match status" value="1"/>
</dbReference>
<evidence type="ECO:0000259" key="3">
    <source>
        <dbReference type="Pfam" id="PF22178"/>
    </source>
</evidence>
<dbReference type="AlphaFoldDB" id="A0AAW3YWJ8"/>
<comment type="similarity">
    <text evidence="1">Belongs to the VgrG protein family.</text>
</comment>
<feature type="domain" description="Gp5/Type VI secretion system Vgr C-terminal trimerisation" evidence="3">
    <location>
        <begin position="481"/>
        <end position="589"/>
    </location>
</feature>
<dbReference type="InterPro" id="IPR054030">
    <property type="entry name" value="Gp5_Vgr_C"/>
</dbReference>
<feature type="domain" description="Gp5/Type VI secretion system Vgr protein OB-fold" evidence="2">
    <location>
        <begin position="395"/>
        <end position="463"/>
    </location>
</feature>
<comment type="caution">
    <text evidence="4">The sequence shown here is derived from an EMBL/GenBank/DDBJ whole genome shotgun (WGS) entry which is preliminary data.</text>
</comment>
<accession>A0AAW3YWJ8</accession>
<organism evidence="4">
    <name type="scientific">Xenorhabdus szentirmaii</name>
    <dbReference type="NCBI Taxonomy" id="290112"/>
    <lineage>
        <taxon>Bacteria</taxon>
        <taxon>Pseudomonadati</taxon>
        <taxon>Pseudomonadota</taxon>
        <taxon>Gammaproteobacteria</taxon>
        <taxon>Enterobacterales</taxon>
        <taxon>Morganellaceae</taxon>
        <taxon>Xenorhabdus</taxon>
    </lineage>
</organism>
<reference evidence="4" key="1">
    <citation type="submission" date="2020-09" db="EMBL/GenBank/DDBJ databases">
        <authorList>
            <person name="Palma L."/>
            <person name="Caballero P."/>
            <person name="Berry C."/>
            <person name="Del Valle E."/>
        </authorList>
    </citation>
    <scope>NUCLEOTIDE SEQUENCE</scope>
    <source>
        <strain evidence="4">M</strain>
    </source>
</reference>
<sequence>MERKFIAYTSSSEKSLHFKSLKGIERLSEAYEFEIQLLSEKKLDDPISLQNTVLTIEIKNKSVPTRYLSGNIEKISYAPFYKYDDELYLYTTTVRPKLCNLKKNMGYSIWQNKTVPDIISDIFKNAGISFKNQLIEKYRTWEYCVKHNETDFDFVHRLMEHEGIYYYFKHDKGSHTMILVDSPQSHDPMPGYEEIKYINLQHSLKGKGLDEYIYDWNVTSTTIPSTYSIDDYDFRKSRAKLYTAIQTAISSVTENSEIFIWPGRFIKSEEGQFYARVRQQASEAKSELIDAKGNVLGIAPGHTFTLLLPNDIKGDDHNDYFITGAHYFFYETPYLSCATDHLPDKLDKNETRNTVKFDAIPANTPWKPPAVTPWPKVTGLETAVVTGPKDKKIWTDKYGRIKVKFRWDKDDKKDDTRSCWIRVATYWAGWQYGNICVPRVGEEVVISFINGDPDKPLVVGSTYNNENMPPWELPEHETRVGIMSNTKGAKHDKANYLFFDDEPDKELFNLHAERDMNISVEKDKKVTIDGNRTTEIKKQQKDTIEGDAGFTYKSNHEITIDKKDKLTVKGGQQETIQKGRKTDIDGGDTYKLKGNLSAKIDGNWIQDITGITQISSPNPITIKSDTNVIIDCPQTFWSAKLFSISFLGASLSIVGTSTSQTGNSNSVTGNSNRVTGANLSSTALDVNNSVTCKNKSATKIESTGVAINNSEVSINKSSTNISNSSLHIIS</sequence>
<gene>
    <name evidence="4" type="primary">tssI</name>
    <name evidence="4" type="ORF">ID854_19610</name>
</gene>
<dbReference type="RefSeq" id="WP_323859648.1">
    <property type="nucleotide sequence ID" value="NZ_JACXBF010000527.1"/>
</dbReference>
<dbReference type="Gene3D" id="3.55.50.10">
    <property type="entry name" value="Baseplate protein-like domains"/>
    <property type="match status" value="1"/>
</dbReference>
<dbReference type="SUPFAM" id="SSF69255">
    <property type="entry name" value="gp5 N-terminal domain-like"/>
    <property type="match status" value="1"/>
</dbReference>
<dbReference type="Gene3D" id="2.40.50.230">
    <property type="entry name" value="Gp5 N-terminal domain"/>
    <property type="match status" value="1"/>
</dbReference>
<dbReference type="Pfam" id="PF22178">
    <property type="entry name" value="Gp5_trimer_C"/>
    <property type="match status" value="1"/>
</dbReference>
<dbReference type="InterPro" id="IPR037026">
    <property type="entry name" value="Vgr_OB-fold_dom_sf"/>
</dbReference>
<reference evidence="4" key="2">
    <citation type="journal article" date="2024" name="Toxins">
        <title>Genome Sequence Analysis of Native Xenorhabdus Strains Isolated from Entomopathogenic Nematodes in Argentina.</title>
        <authorList>
            <person name="Palma L."/>
            <person name="Frizzo L."/>
            <person name="Kaiser S."/>
            <person name="Berry C."/>
            <person name="Caballero P."/>
            <person name="Bode H.B."/>
            <person name="Del Valle E.E."/>
        </authorList>
    </citation>
    <scope>NUCLEOTIDE SEQUENCE</scope>
    <source>
        <strain evidence="4">M</strain>
    </source>
</reference>
<evidence type="ECO:0000259" key="2">
    <source>
        <dbReference type="Pfam" id="PF04717"/>
    </source>
</evidence>
<dbReference type="Proteomes" id="UP001193920">
    <property type="component" value="Unassembled WGS sequence"/>
</dbReference>
<evidence type="ECO:0000256" key="1">
    <source>
        <dbReference type="ARBA" id="ARBA00005558"/>
    </source>
</evidence>
<dbReference type="InterPro" id="IPR017847">
    <property type="entry name" value="T6SS_RhsGE_Vgr_subset"/>
</dbReference>
<dbReference type="InterPro" id="IPR006533">
    <property type="entry name" value="T6SS_Vgr_RhsGE"/>
</dbReference>
<protein>
    <submittedName>
        <fullName evidence="4">Type VI secretion system tip protein VgrG</fullName>
    </submittedName>
</protein>
<dbReference type="Gene3D" id="2.30.110.50">
    <property type="match status" value="1"/>
</dbReference>
<name>A0AAW3YWJ8_9GAMM</name>
<evidence type="ECO:0000313" key="4">
    <source>
        <dbReference type="EMBL" id="MBD2802582.1"/>
    </source>
</evidence>
<dbReference type="Pfam" id="PF05954">
    <property type="entry name" value="Phage_GPD"/>
    <property type="match status" value="1"/>
</dbReference>
<proteinExistence type="inferred from homology"/>